<evidence type="ECO:0000256" key="4">
    <source>
        <dbReference type="ARBA" id="ARBA00022723"/>
    </source>
</evidence>
<evidence type="ECO:0000256" key="1">
    <source>
        <dbReference type="ARBA" id="ARBA00001971"/>
    </source>
</evidence>
<dbReference type="OrthoDB" id="1470350at2759"/>
<evidence type="ECO:0000256" key="3">
    <source>
        <dbReference type="ARBA" id="ARBA00022617"/>
    </source>
</evidence>
<evidence type="ECO:0000256" key="8">
    <source>
        <dbReference type="PIRSR" id="PIRSR602401-1"/>
    </source>
</evidence>
<gene>
    <name evidence="10" type="ORF">G7Y89_g5181</name>
</gene>
<dbReference type="Pfam" id="PF00067">
    <property type="entry name" value="p450"/>
    <property type="match status" value="1"/>
</dbReference>
<dbReference type="Gene3D" id="1.10.630.10">
    <property type="entry name" value="Cytochrome P450"/>
    <property type="match status" value="1"/>
</dbReference>
<dbReference type="InterPro" id="IPR036396">
    <property type="entry name" value="Cyt_P450_sf"/>
</dbReference>
<evidence type="ECO:0000256" key="5">
    <source>
        <dbReference type="ARBA" id="ARBA00023002"/>
    </source>
</evidence>
<proteinExistence type="inferred from homology"/>
<dbReference type="PANTHER" id="PTHR46300">
    <property type="entry name" value="P450, PUTATIVE (EUROFUNG)-RELATED-RELATED"/>
    <property type="match status" value="1"/>
</dbReference>
<keyword evidence="7 9" id="KW-0503">Monooxygenase</keyword>
<keyword evidence="4 8" id="KW-0479">Metal-binding</keyword>
<evidence type="ECO:0000256" key="6">
    <source>
        <dbReference type="ARBA" id="ARBA00023004"/>
    </source>
</evidence>
<evidence type="ECO:0000256" key="7">
    <source>
        <dbReference type="ARBA" id="ARBA00023033"/>
    </source>
</evidence>
<evidence type="ECO:0000313" key="11">
    <source>
        <dbReference type="Proteomes" id="UP000566819"/>
    </source>
</evidence>
<evidence type="ECO:0000313" key="10">
    <source>
        <dbReference type="EMBL" id="KAF4632934.1"/>
    </source>
</evidence>
<dbReference type="InterPro" id="IPR017972">
    <property type="entry name" value="Cyt_P450_CS"/>
</dbReference>
<keyword evidence="6 8" id="KW-0408">Iron</keyword>
<dbReference type="AlphaFoldDB" id="A0A8H4RQ67"/>
<keyword evidence="11" id="KW-1185">Reference proteome</keyword>
<name>A0A8H4RQ67_9HELO</name>
<dbReference type="PROSITE" id="PS00086">
    <property type="entry name" value="CYTOCHROME_P450"/>
    <property type="match status" value="1"/>
</dbReference>
<dbReference type="PRINTS" id="PR00463">
    <property type="entry name" value="EP450I"/>
</dbReference>
<evidence type="ECO:0000256" key="2">
    <source>
        <dbReference type="ARBA" id="ARBA00010617"/>
    </source>
</evidence>
<dbReference type="GO" id="GO:0020037">
    <property type="term" value="F:heme binding"/>
    <property type="evidence" value="ECO:0007669"/>
    <property type="project" value="InterPro"/>
</dbReference>
<comment type="caution">
    <text evidence="10">The sequence shown here is derived from an EMBL/GenBank/DDBJ whole genome shotgun (WGS) entry which is preliminary data.</text>
</comment>
<dbReference type="InterPro" id="IPR001128">
    <property type="entry name" value="Cyt_P450"/>
</dbReference>
<dbReference type="Proteomes" id="UP000566819">
    <property type="component" value="Unassembled WGS sequence"/>
</dbReference>
<dbReference type="GO" id="GO:0016705">
    <property type="term" value="F:oxidoreductase activity, acting on paired donors, with incorporation or reduction of molecular oxygen"/>
    <property type="evidence" value="ECO:0007669"/>
    <property type="project" value="InterPro"/>
</dbReference>
<comment type="similarity">
    <text evidence="2 9">Belongs to the cytochrome P450 family.</text>
</comment>
<sequence>MSQKHHILQDIESKQLLRELLNSNKFTAIFYRYSSSLIFTLAYGKRMMNGNEEGLKGFVEVVKEVLQEVDGNLIVDTFPILDYLPRCVAAWKERGTFRLSEVKHLEREELALVIGVLYEAAHTTPMVLEVFVMASVLHQDAVCRAQRELDIVVGLDRVPTFEDMPSLPYVNAFVREVFRWRPITPGGMHHAVIEGDEHMGYRIPKGTTVVANHWSLNLDGELFEHPYGFRPERWIANPNLPESAFGFGRRVCPGKHIGRNSVLLIIARIIWAYHMDHTYENGKKQDIDPWEMTQGPNSQPIPFKASFRIRSLGH</sequence>
<dbReference type="PANTHER" id="PTHR46300:SF1">
    <property type="entry name" value="P450, PUTATIVE (EUROFUNG)-RELATED"/>
    <property type="match status" value="1"/>
</dbReference>
<protein>
    <recommendedName>
        <fullName evidence="12">Cytochrome P450</fullName>
    </recommendedName>
</protein>
<dbReference type="SUPFAM" id="SSF48264">
    <property type="entry name" value="Cytochrome P450"/>
    <property type="match status" value="1"/>
</dbReference>
<reference evidence="10 11" key="1">
    <citation type="submission" date="2020-03" db="EMBL/GenBank/DDBJ databases">
        <title>Draft Genome Sequence of Cudoniella acicularis.</title>
        <authorList>
            <person name="Buettner E."/>
            <person name="Kellner H."/>
        </authorList>
    </citation>
    <scope>NUCLEOTIDE SEQUENCE [LARGE SCALE GENOMIC DNA]</scope>
    <source>
        <strain evidence="10 11">DSM 108380</strain>
    </source>
</reference>
<accession>A0A8H4RQ67</accession>
<dbReference type="EMBL" id="JAAMPI010000304">
    <property type="protein sequence ID" value="KAF4632934.1"/>
    <property type="molecule type" value="Genomic_DNA"/>
</dbReference>
<dbReference type="GO" id="GO:0005506">
    <property type="term" value="F:iron ion binding"/>
    <property type="evidence" value="ECO:0007669"/>
    <property type="project" value="InterPro"/>
</dbReference>
<keyword evidence="3 8" id="KW-0349">Heme</keyword>
<dbReference type="InterPro" id="IPR002401">
    <property type="entry name" value="Cyt_P450_E_grp-I"/>
</dbReference>
<feature type="binding site" description="axial binding residue" evidence="8">
    <location>
        <position position="252"/>
    </location>
    <ligand>
        <name>heme</name>
        <dbReference type="ChEBI" id="CHEBI:30413"/>
    </ligand>
    <ligandPart>
        <name>Fe</name>
        <dbReference type="ChEBI" id="CHEBI:18248"/>
    </ligandPart>
</feature>
<evidence type="ECO:0000256" key="9">
    <source>
        <dbReference type="RuleBase" id="RU000461"/>
    </source>
</evidence>
<evidence type="ECO:0008006" key="12">
    <source>
        <dbReference type="Google" id="ProtNLM"/>
    </source>
</evidence>
<keyword evidence="5 9" id="KW-0560">Oxidoreductase</keyword>
<organism evidence="10 11">
    <name type="scientific">Cudoniella acicularis</name>
    <dbReference type="NCBI Taxonomy" id="354080"/>
    <lineage>
        <taxon>Eukaryota</taxon>
        <taxon>Fungi</taxon>
        <taxon>Dikarya</taxon>
        <taxon>Ascomycota</taxon>
        <taxon>Pezizomycotina</taxon>
        <taxon>Leotiomycetes</taxon>
        <taxon>Helotiales</taxon>
        <taxon>Tricladiaceae</taxon>
        <taxon>Cudoniella</taxon>
    </lineage>
</organism>
<dbReference type="InterPro" id="IPR050364">
    <property type="entry name" value="Cytochrome_P450_fung"/>
</dbReference>
<dbReference type="GO" id="GO:0004497">
    <property type="term" value="F:monooxygenase activity"/>
    <property type="evidence" value="ECO:0007669"/>
    <property type="project" value="UniProtKB-KW"/>
</dbReference>
<comment type="cofactor">
    <cofactor evidence="1 8">
        <name>heme</name>
        <dbReference type="ChEBI" id="CHEBI:30413"/>
    </cofactor>
</comment>